<sequence>MWLLSTDRAELHFFATPESVTGGYAILSHTWGHGSEQSFQQIHALQDRCAVSDENPRDLATPKVRECCILAEKYGYRWLWVDSCCIDKTSSTELSEAINSMFRWYSLAEVCFAFLEDVDSDCILNAAGSAFRTARWHSRGWTLQELIAPMLVIFVSRDWKVIGNKVDLAPLLQQITGVWRQVLTREVHYSVISVGQRMSWAANRNTTRVEDEAYCLMGLFNVNMPTIYGEGRQAFQRLQHEIIKQSFDTSLFAWGLGINSETIALVELQEIYQYFNTSSQNHVYLLADSPRCFVKPFGRTVRFTPAAASPLQPYLDWQKKTDTTSQASVLTELGPFGRMELPRFSITSYGLECRFPVIESDGFIVAVLLCDNSREHIGLLLHPSNYLIQDPSRKKYHTGHGFRMPSGGVGFARLISLGNDFYNLRLNGKMVTAEWRDIFIADSPPPILKDVAPSLCHPLHSITPAPPFRIPHWLIGRLTLMGMELRPLQVRSRQPLELSATFEDVSAKEGIRVILGMCAQSSQGDRPVHWAKAMAQFVATWGQKTDFEHDCGAHHVAAWPGWTKDFGDAERTVRLSFARCRLTPEHTLVVHVELEGSVYSAMKAGKNIEFPAREGSGLRLGAVEPDTPGSLVVEAMEKLAIAPE</sequence>
<evidence type="ECO:0000259" key="2">
    <source>
        <dbReference type="Pfam" id="PF26640"/>
    </source>
</evidence>
<dbReference type="OrthoDB" id="2742526at2759"/>
<feature type="domain" description="DUF8212" evidence="2">
    <location>
        <begin position="233"/>
        <end position="295"/>
    </location>
</feature>
<dbReference type="Pfam" id="PF06985">
    <property type="entry name" value="HET"/>
    <property type="match status" value="1"/>
</dbReference>
<evidence type="ECO:0000313" key="3">
    <source>
        <dbReference type="EMBL" id="PIL33632.1"/>
    </source>
</evidence>
<dbReference type="AlphaFoldDB" id="A0A2G8SIP0"/>
<comment type="caution">
    <text evidence="3">The sequence shown here is derived from an EMBL/GenBank/DDBJ whole genome shotgun (WGS) entry which is preliminary data.</text>
</comment>
<dbReference type="PANTHER" id="PTHR10622">
    <property type="entry name" value="HET DOMAIN-CONTAINING PROTEIN"/>
    <property type="match status" value="1"/>
</dbReference>
<accession>A0A2G8SIP0</accession>
<protein>
    <submittedName>
        <fullName evidence="3">Uncharacterized protein</fullName>
    </submittedName>
</protein>
<name>A0A2G8SIP0_9APHY</name>
<dbReference type="InterPro" id="IPR010730">
    <property type="entry name" value="HET"/>
</dbReference>
<evidence type="ECO:0000313" key="4">
    <source>
        <dbReference type="Proteomes" id="UP000230002"/>
    </source>
</evidence>
<dbReference type="PANTHER" id="PTHR10622:SF10">
    <property type="entry name" value="HET DOMAIN-CONTAINING PROTEIN"/>
    <property type="match status" value="1"/>
</dbReference>
<dbReference type="EMBL" id="AYKW01000007">
    <property type="protein sequence ID" value="PIL33632.1"/>
    <property type="molecule type" value="Genomic_DNA"/>
</dbReference>
<dbReference type="STRING" id="1077348.A0A2G8SIP0"/>
<keyword evidence="4" id="KW-1185">Reference proteome</keyword>
<feature type="domain" description="Heterokaryon incompatibility" evidence="1">
    <location>
        <begin position="24"/>
        <end position="122"/>
    </location>
</feature>
<dbReference type="Pfam" id="PF26640">
    <property type="entry name" value="DUF8212"/>
    <property type="match status" value="1"/>
</dbReference>
<organism evidence="3 4">
    <name type="scientific">Ganoderma sinense ZZ0214-1</name>
    <dbReference type="NCBI Taxonomy" id="1077348"/>
    <lineage>
        <taxon>Eukaryota</taxon>
        <taxon>Fungi</taxon>
        <taxon>Dikarya</taxon>
        <taxon>Basidiomycota</taxon>
        <taxon>Agaricomycotina</taxon>
        <taxon>Agaricomycetes</taxon>
        <taxon>Polyporales</taxon>
        <taxon>Polyporaceae</taxon>
        <taxon>Ganoderma</taxon>
    </lineage>
</organism>
<dbReference type="InterPro" id="IPR058525">
    <property type="entry name" value="DUF8212"/>
</dbReference>
<reference evidence="3 4" key="1">
    <citation type="journal article" date="2015" name="Sci. Rep.">
        <title>Chromosome-level genome map provides insights into diverse defense mechanisms in the medicinal fungus Ganoderma sinense.</title>
        <authorList>
            <person name="Zhu Y."/>
            <person name="Xu J."/>
            <person name="Sun C."/>
            <person name="Zhou S."/>
            <person name="Xu H."/>
            <person name="Nelson D.R."/>
            <person name="Qian J."/>
            <person name="Song J."/>
            <person name="Luo H."/>
            <person name="Xiang L."/>
            <person name="Li Y."/>
            <person name="Xu Z."/>
            <person name="Ji A."/>
            <person name="Wang L."/>
            <person name="Lu S."/>
            <person name="Hayward A."/>
            <person name="Sun W."/>
            <person name="Li X."/>
            <person name="Schwartz D.C."/>
            <person name="Wang Y."/>
            <person name="Chen S."/>
        </authorList>
    </citation>
    <scope>NUCLEOTIDE SEQUENCE [LARGE SCALE GENOMIC DNA]</scope>
    <source>
        <strain evidence="3 4">ZZ0214-1</strain>
    </source>
</reference>
<evidence type="ECO:0000259" key="1">
    <source>
        <dbReference type="Pfam" id="PF06985"/>
    </source>
</evidence>
<dbReference type="Proteomes" id="UP000230002">
    <property type="component" value="Unassembled WGS sequence"/>
</dbReference>
<gene>
    <name evidence="3" type="ORF">GSI_04255</name>
</gene>
<proteinExistence type="predicted"/>